<proteinExistence type="predicted"/>
<evidence type="ECO:0000313" key="9">
    <source>
        <dbReference type="Proteomes" id="UP000317093"/>
    </source>
</evidence>
<keyword evidence="9" id="KW-1185">Reference proteome</keyword>
<dbReference type="GO" id="GO:0005576">
    <property type="term" value="C:extracellular region"/>
    <property type="evidence" value="ECO:0007669"/>
    <property type="project" value="UniProtKB-SubCell"/>
</dbReference>
<evidence type="ECO:0000256" key="2">
    <source>
        <dbReference type="ARBA" id="ARBA00022525"/>
    </source>
</evidence>
<dbReference type="RefSeq" id="WP_419193451.1">
    <property type="nucleotide sequence ID" value="NZ_CP036279.1"/>
</dbReference>
<gene>
    <name evidence="8" type="primary">oph</name>
    <name evidence="8" type="ORF">Pan216_19600</name>
</gene>
<evidence type="ECO:0000256" key="3">
    <source>
        <dbReference type="ARBA" id="ARBA00022651"/>
    </source>
</evidence>
<evidence type="ECO:0000256" key="7">
    <source>
        <dbReference type="ARBA" id="ARBA00023326"/>
    </source>
</evidence>
<dbReference type="GO" id="GO:0030600">
    <property type="term" value="F:feruloyl esterase activity"/>
    <property type="evidence" value="ECO:0007669"/>
    <property type="project" value="InterPro"/>
</dbReference>
<keyword evidence="3" id="KW-0858">Xylan degradation</keyword>
<evidence type="ECO:0000256" key="4">
    <source>
        <dbReference type="ARBA" id="ARBA00022729"/>
    </source>
</evidence>
<keyword evidence="7" id="KW-0624">Polysaccharide degradation</keyword>
<name>A0A518B2F2_9BACT</name>
<evidence type="ECO:0000313" key="8">
    <source>
        <dbReference type="EMBL" id="QDU61106.1"/>
    </source>
</evidence>
<dbReference type="GO" id="GO:0047699">
    <property type="term" value="F:beta-diketone hydrolase activity"/>
    <property type="evidence" value="ECO:0007669"/>
    <property type="project" value="UniProtKB-EC"/>
</dbReference>
<keyword evidence="6" id="KW-0119">Carbohydrate metabolism</keyword>
<keyword evidence="5 8" id="KW-0378">Hydrolase</keyword>
<evidence type="ECO:0000256" key="6">
    <source>
        <dbReference type="ARBA" id="ARBA00023277"/>
    </source>
</evidence>
<comment type="subcellular location">
    <subcellularLocation>
        <location evidence="1">Secreted</location>
    </subcellularLocation>
</comment>
<dbReference type="PANTHER" id="PTHR38050:SF2">
    <property type="entry name" value="FERULOYL ESTERASE C-RELATED"/>
    <property type="match status" value="1"/>
</dbReference>
<dbReference type="KEGG" id="knv:Pan216_19600"/>
<dbReference type="Pfam" id="PF10503">
    <property type="entry name" value="Esterase_PHB"/>
    <property type="match status" value="1"/>
</dbReference>
<evidence type="ECO:0000256" key="5">
    <source>
        <dbReference type="ARBA" id="ARBA00022801"/>
    </source>
</evidence>
<dbReference type="Proteomes" id="UP000317093">
    <property type="component" value="Chromosome"/>
</dbReference>
<organism evidence="8 9">
    <name type="scientific">Kolteria novifilia</name>
    <dbReference type="NCBI Taxonomy" id="2527975"/>
    <lineage>
        <taxon>Bacteria</taxon>
        <taxon>Pseudomonadati</taxon>
        <taxon>Planctomycetota</taxon>
        <taxon>Planctomycetia</taxon>
        <taxon>Kolteriales</taxon>
        <taxon>Kolteriaceae</taxon>
        <taxon>Kolteria</taxon>
    </lineage>
</organism>
<accession>A0A518B2F2</accession>
<dbReference type="EC" id="3.7.1.7" evidence="8"/>
<dbReference type="InterPro" id="IPR010126">
    <property type="entry name" value="Esterase_phb"/>
</dbReference>
<keyword evidence="2" id="KW-0964">Secreted</keyword>
<evidence type="ECO:0000256" key="1">
    <source>
        <dbReference type="ARBA" id="ARBA00004613"/>
    </source>
</evidence>
<dbReference type="AlphaFoldDB" id="A0A518B2F2"/>
<dbReference type="EMBL" id="CP036279">
    <property type="protein sequence ID" value="QDU61106.1"/>
    <property type="molecule type" value="Genomic_DNA"/>
</dbReference>
<dbReference type="Gene3D" id="3.40.50.1820">
    <property type="entry name" value="alpha/beta hydrolase"/>
    <property type="match status" value="1"/>
</dbReference>
<dbReference type="SUPFAM" id="SSF53474">
    <property type="entry name" value="alpha/beta-Hydrolases"/>
    <property type="match status" value="1"/>
</dbReference>
<reference evidence="8 9" key="1">
    <citation type="submission" date="2019-02" db="EMBL/GenBank/DDBJ databases">
        <title>Deep-cultivation of Planctomycetes and their phenomic and genomic characterization uncovers novel biology.</title>
        <authorList>
            <person name="Wiegand S."/>
            <person name="Jogler M."/>
            <person name="Boedeker C."/>
            <person name="Pinto D."/>
            <person name="Vollmers J."/>
            <person name="Rivas-Marin E."/>
            <person name="Kohn T."/>
            <person name="Peeters S.H."/>
            <person name="Heuer A."/>
            <person name="Rast P."/>
            <person name="Oberbeckmann S."/>
            <person name="Bunk B."/>
            <person name="Jeske O."/>
            <person name="Meyerdierks A."/>
            <person name="Storesund J.E."/>
            <person name="Kallscheuer N."/>
            <person name="Luecker S."/>
            <person name="Lage O.M."/>
            <person name="Pohl T."/>
            <person name="Merkel B.J."/>
            <person name="Hornburger P."/>
            <person name="Mueller R.-W."/>
            <person name="Bruemmer F."/>
            <person name="Labrenz M."/>
            <person name="Spormann A.M."/>
            <person name="Op den Camp H."/>
            <person name="Overmann J."/>
            <person name="Amann R."/>
            <person name="Jetten M.S.M."/>
            <person name="Mascher T."/>
            <person name="Medema M.H."/>
            <person name="Devos D.P."/>
            <person name="Kaster A.-K."/>
            <person name="Ovreas L."/>
            <person name="Rohde M."/>
            <person name="Galperin M.Y."/>
            <person name="Jogler C."/>
        </authorList>
    </citation>
    <scope>NUCLEOTIDE SEQUENCE [LARGE SCALE GENOMIC DNA]</scope>
    <source>
        <strain evidence="8 9">Pan216</strain>
    </source>
</reference>
<dbReference type="GO" id="GO:0045493">
    <property type="term" value="P:xylan catabolic process"/>
    <property type="evidence" value="ECO:0007669"/>
    <property type="project" value="UniProtKB-KW"/>
</dbReference>
<dbReference type="PANTHER" id="PTHR38050">
    <property type="match status" value="1"/>
</dbReference>
<keyword evidence="4" id="KW-0732">Signal</keyword>
<sequence>MLLLALLVLLAEEALGPGDHRFDVSVDGRKRFALVHVPPQAKKGQPLPLVLAFHGAATNAHIMANLTEFNAKADKEGFIVAYPNGTGRTPWVGTWNAGRCCGHASKEGIDDVGFVETLLDRLAQRVSVDPRRIYATGISNGAMMSYRLACELPERIAAIAPVSGPIVTDECPPGRPVPVMHFHGTKDHFAPYDVSKNKLSRLAGLRSVDDTIALWVERNDCERKPTETKLPDRVDDGTRVTRFIYVPKKGDGDVILYRIEGGGHSWPGGTRDAKILGKTSREISANDLMWAFFKGHPLPKQSTGKDG</sequence>
<protein>
    <submittedName>
        <fullName evidence="8">Oxidized polyvinyl alcohol hydrolase</fullName>
        <ecNumber evidence="8">3.7.1.7</ecNumber>
    </submittedName>
</protein>
<dbReference type="InterPro" id="IPR043595">
    <property type="entry name" value="FaeB/C/D"/>
</dbReference>
<dbReference type="InterPro" id="IPR029058">
    <property type="entry name" value="AB_hydrolase_fold"/>
</dbReference>